<organism evidence="2 3">
    <name type="scientific">Nonomuraea insulae</name>
    <dbReference type="NCBI Taxonomy" id="1616787"/>
    <lineage>
        <taxon>Bacteria</taxon>
        <taxon>Bacillati</taxon>
        <taxon>Actinomycetota</taxon>
        <taxon>Actinomycetes</taxon>
        <taxon>Streptosporangiales</taxon>
        <taxon>Streptosporangiaceae</taxon>
        <taxon>Nonomuraea</taxon>
    </lineage>
</organism>
<dbReference type="Pfam" id="PF19054">
    <property type="entry name" value="DUF5753"/>
    <property type="match status" value="1"/>
</dbReference>
<dbReference type="InterPro" id="IPR001387">
    <property type="entry name" value="Cro/C1-type_HTH"/>
</dbReference>
<dbReference type="EMBL" id="JBHSPA010000037">
    <property type="protein sequence ID" value="MFC5828493.1"/>
    <property type="molecule type" value="Genomic_DNA"/>
</dbReference>
<comment type="caution">
    <text evidence="2">The sequence shown here is derived from an EMBL/GenBank/DDBJ whole genome shotgun (WGS) entry which is preliminary data.</text>
</comment>
<evidence type="ECO:0000313" key="3">
    <source>
        <dbReference type="Proteomes" id="UP001596058"/>
    </source>
</evidence>
<evidence type="ECO:0000259" key="1">
    <source>
        <dbReference type="PROSITE" id="PS50943"/>
    </source>
</evidence>
<name>A0ABW1CS79_9ACTN</name>
<dbReference type="CDD" id="cd00093">
    <property type="entry name" value="HTH_XRE"/>
    <property type="match status" value="1"/>
</dbReference>
<dbReference type="InterPro" id="IPR043917">
    <property type="entry name" value="DUF5753"/>
</dbReference>
<dbReference type="Proteomes" id="UP001596058">
    <property type="component" value="Unassembled WGS sequence"/>
</dbReference>
<reference evidence="3" key="1">
    <citation type="journal article" date="2019" name="Int. J. Syst. Evol. Microbiol.">
        <title>The Global Catalogue of Microorganisms (GCM) 10K type strain sequencing project: providing services to taxonomists for standard genome sequencing and annotation.</title>
        <authorList>
            <consortium name="The Broad Institute Genomics Platform"/>
            <consortium name="The Broad Institute Genome Sequencing Center for Infectious Disease"/>
            <person name="Wu L."/>
            <person name="Ma J."/>
        </authorList>
    </citation>
    <scope>NUCLEOTIDE SEQUENCE [LARGE SCALE GENOMIC DNA]</scope>
    <source>
        <strain evidence="3">CCUG 53903</strain>
    </source>
</reference>
<gene>
    <name evidence="2" type="ORF">ACFPZ3_31895</name>
</gene>
<dbReference type="Gene3D" id="1.10.260.40">
    <property type="entry name" value="lambda repressor-like DNA-binding domains"/>
    <property type="match status" value="1"/>
</dbReference>
<proteinExistence type="predicted"/>
<evidence type="ECO:0000313" key="2">
    <source>
        <dbReference type="EMBL" id="MFC5828493.1"/>
    </source>
</evidence>
<keyword evidence="3" id="KW-1185">Reference proteome</keyword>
<feature type="domain" description="HTH cro/C1-type" evidence="1">
    <location>
        <begin position="54"/>
        <end position="90"/>
    </location>
</feature>
<dbReference type="SUPFAM" id="SSF47413">
    <property type="entry name" value="lambda repressor-like DNA-binding domains"/>
    <property type="match status" value="1"/>
</dbReference>
<dbReference type="Pfam" id="PF13560">
    <property type="entry name" value="HTH_31"/>
    <property type="match status" value="1"/>
</dbReference>
<dbReference type="RefSeq" id="WP_379517993.1">
    <property type="nucleotide sequence ID" value="NZ_JBHSPA010000037.1"/>
</dbReference>
<protein>
    <submittedName>
        <fullName evidence="2">Helix-turn-helix domain-containing protein</fullName>
    </submittedName>
</protein>
<sequence length="339" mass="37518">MLTPDLNHPHTCYILMNQSESECIAGSDDGGKFPVVMDDGVDPQIKRLVLGAELRRLRDMAGISGRELADLIGISQSKVSRIEAGAAMPSSVQVAKWAVAVSAPEDARQVLDSLVQAAFTEVQTWRTALHTRPHLQRDIQKLEQSTRRIFTYQPALVPGLLQTAEYAKRVLTLFQPGHPEGKIANVLAARLDRQLILYDESKEFEFLITEAALRWRPGPPRLLLAQLDRIASLSTLENVSVGLIPLSAQAVASMTHAFVMFETDDPETAHDGAAREEGEDEERDTVVTVETVHANLVVKGDESVGLYRTRWSLLRQMAVFDDEARVFLSEVADTIRAGR</sequence>
<dbReference type="InterPro" id="IPR010982">
    <property type="entry name" value="Lambda_DNA-bd_dom_sf"/>
</dbReference>
<dbReference type="PROSITE" id="PS50943">
    <property type="entry name" value="HTH_CROC1"/>
    <property type="match status" value="1"/>
</dbReference>
<accession>A0ABW1CS79</accession>
<dbReference type="SMART" id="SM00530">
    <property type="entry name" value="HTH_XRE"/>
    <property type="match status" value="1"/>
</dbReference>